<evidence type="ECO:0000259" key="4">
    <source>
        <dbReference type="PROSITE" id="PS50853"/>
    </source>
</evidence>
<dbReference type="EMBL" id="JAWZYT010007461">
    <property type="protein sequence ID" value="KAK4286639.1"/>
    <property type="molecule type" value="Genomic_DNA"/>
</dbReference>
<evidence type="ECO:0000256" key="2">
    <source>
        <dbReference type="SAM" id="MobiDB-lite"/>
    </source>
</evidence>
<feature type="compositionally biased region" description="Basic and acidic residues" evidence="2">
    <location>
        <begin position="569"/>
        <end position="587"/>
    </location>
</feature>
<dbReference type="Proteomes" id="UP001292094">
    <property type="component" value="Unassembled WGS sequence"/>
</dbReference>
<dbReference type="InterPro" id="IPR050991">
    <property type="entry name" value="ECM_Regulatory_Proteins"/>
</dbReference>
<feature type="region of interest" description="Disordered" evidence="2">
    <location>
        <begin position="300"/>
        <end position="343"/>
    </location>
</feature>
<keyword evidence="3" id="KW-0472">Membrane</keyword>
<dbReference type="CDD" id="cd00063">
    <property type="entry name" value="FN3"/>
    <property type="match status" value="3"/>
</dbReference>
<dbReference type="Pfam" id="PF00041">
    <property type="entry name" value="fn3"/>
    <property type="match status" value="2"/>
</dbReference>
<reference evidence="5" key="1">
    <citation type="submission" date="2023-11" db="EMBL/GenBank/DDBJ databases">
        <title>Genome assemblies of two species of porcelain crab, Petrolisthes cinctipes and Petrolisthes manimaculis (Anomura: Porcellanidae).</title>
        <authorList>
            <person name="Angst P."/>
        </authorList>
    </citation>
    <scope>NUCLEOTIDE SEQUENCE</scope>
    <source>
        <strain evidence="5">PB745_02</strain>
        <tissue evidence="5">Gill</tissue>
    </source>
</reference>
<evidence type="ECO:0000256" key="3">
    <source>
        <dbReference type="SAM" id="Phobius"/>
    </source>
</evidence>
<dbReference type="AlphaFoldDB" id="A0AAE1TKH2"/>
<dbReference type="InterPro" id="IPR036116">
    <property type="entry name" value="FN3_sf"/>
</dbReference>
<organism evidence="5 6">
    <name type="scientific">Petrolisthes manimaculis</name>
    <dbReference type="NCBI Taxonomy" id="1843537"/>
    <lineage>
        <taxon>Eukaryota</taxon>
        <taxon>Metazoa</taxon>
        <taxon>Ecdysozoa</taxon>
        <taxon>Arthropoda</taxon>
        <taxon>Crustacea</taxon>
        <taxon>Multicrustacea</taxon>
        <taxon>Malacostraca</taxon>
        <taxon>Eumalacostraca</taxon>
        <taxon>Eucarida</taxon>
        <taxon>Decapoda</taxon>
        <taxon>Pleocyemata</taxon>
        <taxon>Anomura</taxon>
        <taxon>Galatheoidea</taxon>
        <taxon>Porcellanidae</taxon>
        <taxon>Petrolisthes</taxon>
    </lineage>
</organism>
<feature type="domain" description="Fibronectin type-III" evidence="4">
    <location>
        <begin position="1"/>
        <end position="96"/>
    </location>
</feature>
<dbReference type="InterPro" id="IPR003961">
    <property type="entry name" value="FN3_dom"/>
</dbReference>
<evidence type="ECO:0000256" key="1">
    <source>
        <dbReference type="ARBA" id="ARBA00022737"/>
    </source>
</evidence>
<dbReference type="SUPFAM" id="SSF49265">
    <property type="entry name" value="Fibronectin type III"/>
    <property type="match status" value="3"/>
</dbReference>
<protein>
    <recommendedName>
        <fullName evidence="4">Fibronectin type-III domain-containing protein</fullName>
    </recommendedName>
</protein>
<keyword evidence="3" id="KW-1133">Transmembrane helix</keyword>
<gene>
    <name evidence="5" type="ORF">Pmani_040270</name>
</gene>
<dbReference type="SMART" id="SM00060">
    <property type="entry name" value="FN3"/>
    <property type="match status" value="4"/>
</dbReference>
<feature type="compositionally biased region" description="Polar residues" evidence="2">
    <location>
        <begin position="629"/>
        <end position="644"/>
    </location>
</feature>
<dbReference type="PANTHER" id="PTHR46708">
    <property type="entry name" value="TENASCIN"/>
    <property type="match status" value="1"/>
</dbReference>
<feature type="domain" description="Fibronectin type-III" evidence="4">
    <location>
        <begin position="105"/>
        <end position="205"/>
    </location>
</feature>
<feature type="region of interest" description="Disordered" evidence="2">
    <location>
        <begin position="557"/>
        <end position="730"/>
    </location>
</feature>
<feature type="compositionally biased region" description="Gly residues" evidence="2">
    <location>
        <begin position="557"/>
        <end position="568"/>
    </location>
</feature>
<keyword evidence="3" id="KW-0812">Transmembrane</keyword>
<proteinExistence type="predicted"/>
<comment type="caution">
    <text evidence="5">The sequence shown here is derived from an EMBL/GenBank/DDBJ whole genome shotgun (WGS) entry which is preliminary data.</text>
</comment>
<sequence>MPAVKLVPLSPTELHVSWEPLNLSEARGPIIEQELQWRKKSHYYELKTLDVNITQFTIEGLQPSKRYEVRVLVSTEVGYPPHQNQLEWESVKMLRADEERDLSNRPFFVHLCVSSRTPTRIKVDWDLEKELVENVQTFMITYNRTLVNNNNNHNNNNLVTMPSNATSHLISDLAPNTCYSVMVLPKYTAIPEDGVVGSTGGVGNSGGGVGSITNTICTLPLLPTPHLPNLDLSPRLGVKKVKIRVLNTTSIIIHWRPRRRKVIIEFFTVRVLSLGDSNSNRAAGTDGYELLRRKARDGRNGIDKEAVLPPDSGGDTHIQRNGGNGGNGGNQTPEAEAESPRDEQAVRYIRVTQPQATLADLKPLHTYEVTVTASTVTLTSHPSTSKRITTKEGVPTVPLNVSYHPMSPKDVTLSWTRPRLTNGRLTAFLVTYSHNLVEWRNMTLPAHLTNVEIEDLVSNTNYTLKIAGVTGGGIGAYTTIYVYISATLILSPSVSTELMLIIVVGLITVVLCVTVGVLYQRKHRITRQTPSVFQGNGSCRIIYANGTKCSAARDHGGGGGGGGGGGRGDGGRGDGGRGDGGRGDGGRGDGGIGTELHDYKPVLASLPPTTQPHHLDTKGGPGIQDDSLVANNSIFDPTPMQMNQTSGTGNTTHHDHHHDHDSITNHQHHQVLATLDDLDEGNDDASRHLLQNTSSLQPVFSPSSSSSSHSSPSSSSSSGSSSSKGGVIDC</sequence>
<dbReference type="Gene3D" id="2.60.40.10">
    <property type="entry name" value="Immunoglobulins"/>
    <property type="match status" value="4"/>
</dbReference>
<dbReference type="PROSITE" id="PS50853">
    <property type="entry name" value="FN3"/>
    <property type="match status" value="3"/>
</dbReference>
<dbReference type="PANTHER" id="PTHR46708:SF2">
    <property type="entry name" value="FIBRONECTIN TYPE-III DOMAIN-CONTAINING PROTEIN"/>
    <property type="match status" value="1"/>
</dbReference>
<evidence type="ECO:0000313" key="6">
    <source>
        <dbReference type="Proteomes" id="UP001292094"/>
    </source>
</evidence>
<feature type="transmembrane region" description="Helical" evidence="3">
    <location>
        <begin position="498"/>
        <end position="519"/>
    </location>
</feature>
<keyword evidence="1" id="KW-0677">Repeat</keyword>
<accession>A0AAE1TKH2</accession>
<dbReference type="InterPro" id="IPR013783">
    <property type="entry name" value="Ig-like_fold"/>
</dbReference>
<name>A0AAE1TKH2_9EUCA</name>
<feature type="domain" description="Fibronectin type-III" evidence="4">
    <location>
        <begin position="397"/>
        <end position="490"/>
    </location>
</feature>
<keyword evidence="6" id="KW-1185">Reference proteome</keyword>
<feature type="compositionally biased region" description="Low complexity" evidence="2">
    <location>
        <begin position="694"/>
        <end position="723"/>
    </location>
</feature>
<evidence type="ECO:0000313" key="5">
    <source>
        <dbReference type="EMBL" id="KAK4286639.1"/>
    </source>
</evidence>